<dbReference type="SUPFAM" id="SSF51430">
    <property type="entry name" value="NAD(P)-linked oxidoreductase"/>
    <property type="match status" value="1"/>
</dbReference>
<feature type="chain" id="PRO_5007878716" evidence="2">
    <location>
        <begin position="23"/>
        <end position="218"/>
    </location>
</feature>
<reference evidence="3 4" key="1">
    <citation type="journal article" date="2016" name="Mol. Biol. Evol.">
        <title>Comparative Genomics of Early-Diverging Mushroom-Forming Fungi Provides Insights into the Origins of Lignocellulose Decay Capabilities.</title>
        <authorList>
            <person name="Nagy L.G."/>
            <person name="Riley R."/>
            <person name="Tritt A."/>
            <person name="Adam C."/>
            <person name="Daum C."/>
            <person name="Floudas D."/>
            <person name="Sun H."/>
            <person name="Yadav J.S."/>
            <person name="Pangilinan J."/>
            <person name="Larsson K.H."/>
            <person name="Matsuura K."/>
            <person name="Barry K."/>
            <person name="Labutti K."/>
            <person name="Kuo R."/>
            <person name="Ohm R.A."/>
            <person name="Bhattacharya S.S."/>
            <person name="Shirouzu T."/>
            <person name="Yoshinaga Y."/>
            <person name="Martin F.M."/>
            <person name="Grigoriev I.V."/>
            <person name="Hibbett D.S."/>
        </authorList>
    </citation>
    <scope>NUCLEOTIDE SEQUENCE [LARGE SCALE GENOMIC DNA]</scope>
    <source>
        <strain evidence="3 4">CBS 109695</strain>
    </source>
</reference>
<protein>
    <submittedName>
        <fullName evidence="3">Uncharacterized protein</fullName>
    </submittedName>
</protein>
<dbReference type="OrthoDB" id="416253at2759"/>
<gene>
    <name evidence="3" type="ORF">FIBSPDRAFT_948809</name>
</gene>
<sequence length="218" mass="23338">MSLWRQVHPLCVLITLATLTSSGNVPDVEGMEALVKKARRKASKATRNAYISSPILYARAAIGVSNFQEIFLEEILPAADITPTVNQLELHLYNPAQPPRVPQVGSDRRPDISPLGPTNSPLPTDDTTTAIAKKHRLQPSDALLGHLYAGAGCCGPPQVGGSGTNGIELHCTVAAVKSHGEGHADRRWGGVGGKLKMFIMSDCGIDFGLRNWPWSATQ</sequence>
<feature type="signal peptide" evidence="2">
    <location>
        <begin position="1"/>
        <end position="22"/>
    </location>
</feature>
<accession>A0A166QHY7</accession>
<dbReference type="Gene3D" id="3.20.20.100">
    <property type="entry name" value="NADP-dependent oxidoreductase domain"/>
    <property type="match status" value="1"/>
</dbReference>
<feature type="compositionally biased region" description="Polar residues" evidence="1">
    <location>
        <begin position="116"/>
        <end position="125"/>
    </location>
</feature>
<feature type="region of interest" description="Disordered" evidence="1">
    <location>
        <begin position="96"/>
        <end position="125"/>
    </location>
</feature>
<evidence type="ECO:0000256" key="2">
    <source>
        <dbReference type="SAM" id="SignalP"/>
    </source>
</evidence>
<name>A0A166QHY7_9AGAM</name>
<keyword evidence="4" id="KW-1185">Reference proteome</keyword>
<proteinExistence type="predicted"/>
<dbReference type="Proteomes" id="UP000076532">
    <property type="component" value="Unassembled WGS sequence"/>
</dbReference>
<keyword evidence="2" id="KW-0732">Signal</keyword>
<dbReference type="InterPro" id="IPR036812">
    <property type="entry name" value="NAD(P)_OxRdtase_dom_sf"/>
</dbReference>
<evidence type="ECO:0000313" key="3">
    <source>
        <dbReference type="EMBL" id="KZP27167.1"/>
    </source>
</evidence>
<organism evidence="3 4">
    <name type="scientific">Athelia psychrophila</name>
    <dbReference type="NCBI Taxonomy" id="1759441"/>
    <lineage>
        <taxon>Eukaryota</taxon>
        <taxon>Fungi</taxon>
        <taxon>Dikarya</taxon>
        <taxon>Basidiomycota</taxon>
        <taxon>Agaricomycotina</taxon>
        <taxon>Agaricomycetes</taxon>
        <taxon>Agaricomycetidae</taxon>
        <taxon>Atheliales</taxon>
        <taxon>Atheliaceae</taxon>
        <taxon>Athelia</taxon>
    </lineage>
</organism>
<dbReference type="EMBL" id="KV417510">
    <property type="protein sequence ID" value="KZP27167.1"/>
    <property type="molecule type" value="Genomic_DNA"/>
</dbReference>
<dbReference type="AlphaFoldDB" id="A0A166QHY7"/>
<evidence type="ECO:0000256" key="1">
    <source>
        <dbReference type="SAM" id="MobiDB-lite"/>
    </source>
</evidence>
<evidence type="ECO:0000313" key="4">
    <source>
        <dbReference type="Proteomes" id="UP000076532"/>
    </source>
</evidence>
<dbReference type="STRING" id="436010.A0A166QHY7"/>